<accession>A0ABT1F336</accession>
<evidence type="ECO:0000313" key="1">
    <source>
        <dbReference type="EMBL" id="MCP1259647.1"/>
    </source>
</evidence>
<keyword evidence="2" id="KW-1185">Reference proteome</keyword>
<sequence length="201" mass="22395">MTAENRLFLRTVCRIADVRDDAQTAQDLLSVPHIFGAFVMHVPVLPDETLADVRATLKTMLEFHGERMDYTNNRTQQPYTVEDWSRAVDAWEDYCPADATLDKDALPFSEESGCSPTQWAVQAIAIDDEDAALDLLRDGLGCLESKETVKGVLPASYMHKACIRMPDGELFTCRDAVAEEGRDPTEGEQITIADLIKQGEQ</sequence>
<name>A0ABT1F336_9PROT</name>
<reference evidence="1 2" key="1">
    <citation type="submission" date="2022-06" db="EMBL/GenBank/DDBJ databases">
        <title>Acetobacer genomes from food samples.</title>
        <authorList>
            <person name="Sombolestani A."/>
        </authorList>
    </citation>
    <scope>NUCLEOTIDE SEQUENCE [LARGE SCALE GENOMIC DNA]</scope>
    <source>
        <strain evidence="1 2">R-83285</strain>
    </source>
</reference>
<dbReference type="RefSeq" id="WP_253544304.1">
    <property type="nucleotide sequence ID" value="NZ_JAMYZY010000044.1"/>
</dbReference>
<evidence type="ECO:0000313" key="2">
    <source>
        <dbReference type="Proteomes" id="UP001523528"/>
    </source>
</evidence>
<gene>
    <name evidence="1" type="ORF">NKW50_13715</name>
</gene>
<protein>
    <submittedName>
        <fullName evidence="1">Uncharacterized protein</fullName>
    </submittedName>
</protein>
<dbReference type="Proteomes" id="UP001523528">
    <property type="component" value="Unassembled WGS sequence"/>
</dbReference>
<proteinExistence type="predicted"/>
<comment type="caution">
    <text evidence="1">The sequence shown here is derived from an EMBL/GenBank/DDBJ whole genome shotgun (WGS) entry which is preliminary data.</text>
</comment>
<organism evidence="1 2">
    <name type="scientific">Acetobacter lambici</name>
    <dbReference type="NCBI Taxonomy" id="1332824"/>
    <lineage>
        <taxon>Bacteria</taxon>
        <taxon>Pseudomonadati</taxon>
        <taxon>Pseudomonadota</taxon>
        <taxon>Alphaproteobacteria</taxon>
        <taxon>Acetobacterales</taxon>
        <taxon>Acetobacteraceae</taxon>
        <taxon>Acetobacter</taxon>
    </lineage>
</organism>
<dbReference type="EMBL" id="JAMYZZ010000042">
    <property type="protein sequence ID" value="MCP1259647.1"/>
    <property type="molecule type" value="Genomic_DNA"/>
</dbReference>